<keyword evidence="3" id="KW-1003">Cell membrane</keyword>
<evidence type="ECO:0000313" key="10">
    <source>
        <dbReference type="EMBL" id="MDC7719020.1"/>
    </source>
</evidence>
<dbReference type="Gene3D" id="2.40.420.20">
    <property type="match status" value="1"/>
</dbReference>
<protein>
    <submittedName>
        <fullName evidence="10">Efflux RND transporter periplasmic adaptor subunit</fullName>
    </submittedName>
</protein>
<organism evidence="10 11">
    <name type="scientific">Vogesella aquatica</name>
    <dbReference type="NCBI Taxonomy" id="2984206"/>
    <lineage>
        <taxon>Bacteria</taxon>
        <taxon>Pseudomonadati</taxon>
        <taxon>Pseudomonadota</taxon>
        <taxon>Betaproteobacteria</taxon>
        <taxon>Neisseriales</taxon>
        <taxon>Chromobacteriaceae</taxon>
        <taxon>Vogesella</taxon>
    </lineage>
</organism>
<dbReference type="EMBL" id="JAQQLF010000030">
    <property type="protein sequence ID" value="MDC7719020.1"/>
    <property type="molecule type" value="Genomic_DNA"/>
</dbReference>
<feature type="region of interest" description="Disordered" evidence="6">
    <location>
        <begin position="363"/>
        <end position="446"/>
    </location>
</feature>
<dbReference type="RefSeq" id="WP_272753217.1">
    <property type="nucleotide sequence ID" value="NZ_JAQQLF010000030.1"/>
</dbReference>
<accession>A0ABT5J2F2</accession>
<dbReference type="PANTHER" id="PTHR30469:SF36">
    <property type="entry name" value="BLL3903 PROTEIN"/>
    <property type="match status" value="1"/>
</dbReference>
<comment type="similarity">
    <text evidence="2">Belongs to the membrane fusion protein (MFP) (TC 8.A.1) family.</text>
</comment>
<dbReference type="NCBIfam" id="TIGR01730">
    <property type="entry name" value="RND_mfp"/>
    <property type="match status" value="1"/>
</dbReference>
<feature type="domain" description="Multidrug resistance protein MdtA-like alpha-helical hairpin" evidence="7">
    <location>
        <begin position="105"/>
        <end position="173"/>
    </location>
</feature>
<dbReference type="InterPro" id="IPR058626">
    <property type="entry name" value="MdtA-like_b-barrel"/>
</dbReference>
<dbReference type="Proteomes" id="UP001219956">
    <property type="component" value="Unassembled WGS sequence"/>
</dbReference>
<dbReference type="PANTHER" id="PTHR30469">
    <property type="entry name" value="MULTIDRUG RESISTANCE PROTEIN MDTA"/>
    <property type="match status" value="1"/>
</dbReference>
<dbReference type="InterPro" id="IPR006143">
    <property type="entry name" value="RND_pump_MFP"/>
</dbReference>
<evidence type="ECO:0000313" key="11">
    <source>
        <dbReference type="Proteomes" id="UP001219956"/>
    </source>
</evidence>
<dbReference type="Gene3D" id="1.10.287.470">
    <property type="entry name" value="Helix hairpin bin"/>
    <property type="match status" value="1"/>
</dbReference>
<name>A0ABT5J2F2_9NEIS</name>
<dbReference type="SUPFAM" id="SSF111369">
    <property type="entry name" value="HlyD-like secretion proteins"/>
    <property type="match status" value="1"/>
</dbReference>
<keyword evidence="4" id="KW-0997">Cell inner membrane</keyword>
<dbReference type="Pfam" id="PF25876">
    <property type="entry name" value="HH_MFP_RND"/>
    <property type="match status" value="1"/>
</dbReference>
<evidence type="ECO:0000256" key="1">
    <source>
        <dbReference type="ARBA" id="ARBA00004236"/>
    </source>
</evidence>
<feature type="domain" description="Multidrug resistance protein MdtA-like barrel-sandwich hybrid" evidence="8">
    <location>
        <begin position="65"/>
        <end position="206"/>
    </location>
</feature>
<dbReference type="Gene3D" id="2.40.50.100">
    <property type="match status" value="1"/>
</dbReference>
<dbReference type="Pfam" id="PF25917">
    <property type="entry name" value="BSH_RND"/>
    <property type="match status" value="1"/>
</dbReference>
<comment type="subcellular location">
    <subcellularLocation>
        <location evidence="1">Cell membrane</location>
    </subcellularLocation>
</comment>
<dbReference type="InterPro" id="IPR058625">
    <property type="entry name" value="MdtA-like_BSH"/>
</dbReference>
<dbReference type="Gene3D" id="2.40.30.170">
    <property type="match status" value="1"/>
</dbReference>
<feature type="compositionally biased region" description="Low complexity" evidence="6">
    <location>
        <begin position="385"/>
        <end position="398"/>
    </location>
</feature>
<evidence type="ECO:0000256" key="3">
    <source>
        <dbReference type="ARBA" id="ARBA00022475"/>
    </source>
</evidence>
<evidence type="ECO:0000256" key="2">
    <source>
        <dbReference type="ARBA" id="ARBA00009477"/>
    </source>
</evidence>
<reference evidence="10 11" key="1">
    <citation type="submission" date="2023-01" db="EMBL/GenBank/DDBJ databases">
        <title>Novel species of the genus Vogesella isolated from rivers.</title>
        <authorList>
            <person name="Lu H."/>
        </authorList>
    </citation>
    <scope>NUCLEOTIDE SEQUENCE [LARGE SCALE GENOMIC DNA]</scope>
    <source>
        <strain evidence="10 11">DC21W</strain>
    </source>
</reference>
<evidence type="ECO:0000256" key="5">
    <source>
        <dbReference type="ARBA" id="ARBA00023136"/>
    </source>
</evidence>
<gene>
    <name evidence="10" type="ORF">PQU95_17600</name>
</gene>
<evidence type="ECO:0000259" key="8">
    <source>
        <dbReference type="Pfam" id="PF25917"/>
    </source>
</evidence>
<proteinExistence type="inferred from homology"/>
<dbReference type="InterPro" id="IPR058624">
    <property type="entry name" value="MdtA-like_HH"/>
</dbReference>
<feature type="domain" description="Multidrug resistance protein MdtA-like beta-barrel" evidence="9">
    <location>
        <begin position="211"/>
        <end position="293"/>
    </location>
</feature>
<comment type="caution">
    <text evidence="10">The sequence shown here is derived from an EMBL/GenBank/DDBJ whole genome shotgun (WGS) entry which is preliminary data.</text>
</comment>
<keyword evidence="5" id="KW-0472">Membrane</keyword>
<dbReference type="Pfam" id="PF25944">
    <property type="entry name" value="Beta-barrel_RND"/>
    <property type="match status" value="1"/>
</dbReference>
<evidence type="ECO:0000259" key="7">
    <source>
        <dbReference type="Pfam" id="PF25876"/>
    </source>
</evidence>
<sequence length="446" mass="45598">MNKWLTGTVVLAVAGGAVWWQAGKQPAVDKNARAKRPPVVALAPAQPNRLPVVLTANGTVTALDRVEVKPQVSGVVGRVLVQEGSMVKAGTLLVQLDDAAERAALARVQAQQASDAAQLKIAGRDLARGRDLFRQQFISQSALDALQGKVDSLQATLAADRAAVESARVSLRQKAIYAQVDGRVGAISLSPGALVQPGMATAMLTLTRMSPVAVSFTLPEQQLQAVRQAQQAGPLKVVARSGNGAGQCHSGELTFIDSAVDSSSGNVLLKARFDNAGTALWPGQFVNVALQAGRYEGAANLPVAALLTGPDGQFAYTVGADSKAQRIPLTLLAIQNERAIVRGIAPGLKVVVNGGQNVRPGELVTLAPPRKQDASAPVSAKVGRSEASGAAAEGSRGSRAGGKGSQNLAECSPVAGGDKGARAAGRDASAPGAEGGKRQRAASGAQ</sequence>
<evidence type="ECO:0000256" key="6">
    <source>
        <dbReference type="SAM" id="MobiDB-lite"/>
    </source>
</evidence>
<keyword evidence="11" id="KW-1185">Reference proteome</keyword>
<evidence type="ECO:0000259" key="9">
    <source>
        <dbReference type="Pfam" id="PF25944"/>
    </source>
</evidence>
<evidence type="ECO:0000256" key="4">
    <source>
        <dbReference type="ARBA" id="ARBA00022519"/>
    </source>
</evidence>